<dbReference type="OrthoDB" id="497128at2759"/>
<protein>
    <submittedName>
        <fullName evidence="1">Uncharacterized protein</fullName>
    </submittedName>
</protein>
<organism evidence="1 2">
    <name type="scientific">Triparma retinervis</name>
    <dbReference type="NCBI Taxonomy" id="2557542"/>
    <lineage>
        <taxon>Eukaryota</taxon>
        <taxon>Sar</taxon>
        <taxon>Stramenopiles</taxon>
        <taxon>Ochrophyta</taxon>
        <taxon>Bolidophyceae</taxon>
        <taxon>Parmales</taxon>
        <taxon>Triparmaceae</taxon>
        <taxon>Triparma</taxon>
    </lineage>
</organism>
<comment type="caution">
    <text evidence="1">The sequence shown here is derived from an EMBL/GenBank/DDBJ whole genome shotgun (WGS) entry which is preliminary data.</text>
</comment>
<proteinExistence type="predicted"/>
<dbReference type="EMBL" id="BRXZ01004767">
    <property type="protein sequence ID" value="GMH54970.1"/>
    <property type="molecule type" value="Genomic_DNA"/>
</dbReference>
<keyword evidence="2" id="KW-1185">Reference proteome</keyword>
<evidence type="ECO:0000313" key="1">
    <source>
        <dbReference type="EMBL" id="GMH54970.1"/>
    </source>
</evidence>
<accession>A0A9W6ZS49</accession>
<dbReference type="Proteomes" id="UP001165082">
    <property type="component" value="Unassembled WGS sequence"/>
</dbReference>
<dbReference type="AlphaFoldDB" id="A0A9W6ZS49"/>
<gene>
    <name evidence="1" type="ORF">TrRE_jg4921</name>
</gene>
<sequence length="112" mass="12726">MDWIRIGGFRVDWGFRDGWRINKLFWCASVNKNPNLFTMKSTLLITSLLASTTSAFTSSPVAFRRMSTGLNSVPLANGKMSFDRVCREWRCKYEGDKSTSESLSQISDVVDE</sequence>
<name>A0A9W6ZS49_9STRA</name>
<reference evidence="1" key="1">
    <citation type="submission" date="2022-07" db="EMBL/GenBank/DDBJ databases">
        <title>Genome analysis of Parmales, a sister group of diatoms, reveals the evolutionary specialization of diatoms from phago-mixotrophs to photoautotrophs.</title>
        <authorList>
            <person name="Ban H."/>
            <person name="Sato S."/>
            <person name="Yoshikawa S."/>
            <person name="Kazumasa Y."/>
            <person name="Nakamura Y."/>
            <person name="Ichinomiya M."/>
            <person name="Saitoh K."/>
            <person name="Sato N."/>
            <person name="Blanc-Mathieu R."/>
            <person name="Endo H."/>
            <person name="Kuwata A."/>
            <person name="Ogata H."/>
        </authorList>
    </citation>
    <scope>NUCLEOTIDE SEQUENCE</scope>
</reference>
<evidence type="ECO:0000313" key="2">
    <source>
        <dbReference type="Proteomes" id="UP001165082"/>
    </source>
</evidence>